<feature type="compositionally biased region" description="Pro residues" evidence="1">
    <location>
        <begin position="799"/>
        <end position="816"/>
    </location>
</feature>
<dbReference type="Proteomes" id="UP001251528">
    <property type="component" value="Unassembled WGS sequence"/>
</dbReference>
<feature type="transmembrane region" description="Helical" evidence="2">
    <location>
        <begin position="111"/>
        <end position="131"/>
    </location>
</feature>
<feature type="region of interest" description="Disordered" evidence="1">
    <location>
        <begin position="1885"/>
        <end position="1908"/>
    </location>
</feature>
<feature type="region of interest" description="Disordered" evidence="1">
    <location>
        <begin position="1315"/>
        <end position="1407"/>
    </location>
</feature>
<keyword evidence="2" id="KW-1133">Transmembrane helix</keyword>
<feature type="compositionally biased region" description="Basic and acidic residues" evidence="1">
    <location>
        <begin position="1572"/>
        <end position="1585"/>
    </location>
</feature>
<gene>
    <name evidence="3" type="ORF">QQS21_004282</name>
</gene>
<keyword evidence="2" id="KW-0812">Transmembrane</keyword>
<feature type="region of interest" description="Disordered" evidence="1">
    <location>
        <begin position="1053"/>
        <end position="1093"/>
    </location>
</feature>
<feature type="compositionally biased region" description="Polar residues" evidence="1">
    <location>
        <begin position="459"/>
        <end position="478"/>
    </location>
</feature>
<feature type="transmembrane region" description="Helical" evidence="2">
    <location>
        <begin position="43"/>
        <end position="63"/>
    </location>
</feature>
<feature type="compositionally biased region" description="Low complexity" evidence="1">
    <location>
        <begin position="608"/>
        <end position="620"/>
    </location>
</feature>
<feature type="compositionally biased region" description="Pro residues" evidence="1">
    <location>
        <begin position="532"/>
        <end position="542"/>
    </location>
</feature>
<feature type="compositionally biased region" description="Polar residues" evidence="1">
    <location>
        <begin position="1729"/>
        <end position="1763"/>
    </location>
</feature>
<keyword evidence="4" id="KW-1185">Reference proteome</keyword>
<comment type="caution">
    <text evidence="3">The sequence shown here is derived from an EMBL/GenBank/DDBJ whole genome shotgun (WGS) entry which is preliminary data.</text>
</comment>
<name>A0AAJ0CRL9_9HYPO</name>
<feature type="region of interest" description="Disordered" evidence="1">
    <location>
        <begin position="576"/>
        <end position="818"/>
    </location>
</feature>
<dbReference type="EMBL" id="JASWJB010000062">
    <property type="protein sequence ID" value="KAK2603513.1"/>
    <property type="molecule type" value="Genomic_DNA"/>
</dbReference>
<proteinExistence type="predicted"/>
<feature type="transmembrane region" description="Helical" evidence="2">
    <location>
        <begin position="12"/>
        <end position="31"/>
    </location>
</feature>
<evidence type="ECO:0000313" key="4">
    <source>
        <dbReference type="Proteomes" id="UP001251528"/>
    </source>
</evidence>
<feature type="compositionally biased region" description="Basic and acidic residues" evidence="1">
    <location>
        <begin position="441"/>
        <end position="458"/>
    </location>
</feature>
<feature type="transmembrane region" description="Helical" evidence="2">
    <location>
        <begin position="221"/>
        <end position="241"/>
    </location>
</feature>
<accession>A0AAJ0CRL9</accession>
<feature type="region of interest" description="Disordered" evidence="1">
    <location>
        <begin position="1936"/>
        <end position="1981"/>
    </location>
</feature>
<feature type="region of interest" description="Disordered" evidence="1">
    <location>
        <begin position="1527"/>
        <end position="1593"/>
    </location>
</feature>
<feature type="compositionally biased region" description="Basic and acidic residues" evidence="1">
    <location>
        <begin position="1284"/>
        <end position="1296"/>
    </location>
</feature>
<feature type="compositionally biased region" description="Low complexity" evidence="1">
    <location>
        <begin position="1950"/>
        <end position="1966"/>
    </location>
</feature>
<feature type="region of interest" description="Disordered" evidence="1">
    <location>
        <begin position="2024"/>
        <end position="2077"/>
    </location>
</feature>
<feature type="compositionally biased region" description="Polar residues" evidence="1">
    <location>
        <begin position="711"/>
        <end position="721"/>
    </location>
</feature>
<evidence type="ECO:0000313" key="3">
    <source>
        <dbReference type="EMBL" id="KAK2603513.1"/>
    </source>
</evidence>
<feature type="compositionally biased region" description="Basic and acidic residues" evidence="1">
    <location>
        <begin position="1183"/>
        <end position="1195"/>
    </location>
</feature>
<sequence>MANSAKDQALVATFAFGLVVCAALGTVLFHLKGGALSLVRGGLRLVLAGFLIFATLWAVDGFIGTFIDERSSSGCQIAVAFASAFDQLARISLEEYLFWAMKSDIKATFGFLFPQAIIFSRFILGGIFVGVQRPQFAPVCVTTNLLWPLGVGVLVTDAFIVVMLLTRASSVGVFSDMKAEGPVGFRAKGLIFTTIALGLWIPSSVPMILGIASLGIATRTALPALGVLFVIACISFFYKGLVWPQQEISQKTGPYVNNFPGLPEAAAPPARESRSQAVSAVESTYPANILSRPSQPSTSTKSGTAERTLYSRDATGVLPTISRPNPGQAAAGVGGIPVKGQLFPPIRADPLPVHKRDLQTQPTKKATIKGGKLAISYPIIQQDNLNDASPLKRIATVDLATAAKQEKDRRNNTVLLSYSAADATAKQQPLTVATYNQKRSQSTERKEVAKPGSDKQESRQTLGLTEEPSSQGASSSVLTPPLADSAAIRQRSPRHISQLLREELRPSMSTKSTSRPGGNNLSRSDSVDTIPPKVPPRSPLRPSPAAISSANVSVGQDKSSSEVLQPYSAATVKSKGFTPAASPAASLTAPAPASNQRSTQLPRRDASLSKSKSNTLSNTSLDVLVPPIPPLSPRDANLQPYYGTGGSLGAQYRNNGGIPRSGSVKESIRPSRQRPTTPPPEDATKPTKTPVQLRKASGLPQNPRAQAAMASGSNSQAQTAMFVNGSDYGDPSQPSWDDVGNRDSVVNRPRPIPRKSPVRPSIGAKELLRSSQNFTPTSSDKAPIIRSTILQATAGSPSQLPPLPPTPKSAGYPPPTVEKMIPQKQADREIPAQIDIPQRLQVSPQSQSTPSSSNQNPIANNAVQAATLPRLEARIPLYARRNEDSAARFVSKFSIATTMSPLDGPLSAYPPSPRLVLFRESQEELRRRSSPVLPVNDSQESATPASIITGVPLADSRTPVPVKQVAELKDSADGYAVGTLEAPSFPVNLSTRSSYAESETLNGEDDGKETMTIMLDQSTDYPIDAVGTPLSSRLYGGTEGRRGSWHRRVGENCPTFSDRNATQSRRVAKPPPLELNRSTRRVKAPPPQMSPLETPQQALDMIQEQLRKFEEPNADDSEFEDQRITLLADIETEMGMQENKWQNMRVDLSRASFSTLPSNGNSPVPSTEVSPVTTRVMQSSATRRNDSLPVREKGSGRPRSSIIYMADQVQISRLNRVPATVADSTVDEASEMVNAPIQEVDPNIGDRNIPPAQVSAPQNAIPNARTKIGVVELQAIKNDKERFQKQDLWNPDKPEHTALTTDSQDFLWNSASESAIDSAGTQSPGPRPVTRRSSEPASIKDATLWGQSQQNEQSQARSPGLWKGALQSPESTTPQKPPARPRTLKPPRRSRRFTSLPDIVENPEPLQNKRGTLGIFQFPWGEKSDTATMPVPLPNQMLMGMPTNMMPGAPPFFPSLAMQMQMLQHQHQQRQQQQPYSFFDYHDDEEAIEDGSEHSDNDSYYDDDDDSFDETTLWEIASLLKSDKVPSRDSLLPGQWDGRPRSFAPQSSVPADVAPPTNSLHNEEQQELEWVTEEKSTTPLLRRESSSPTLGPTGATLWVKNLDIAPANQNSGLLQDDKLWATYVDQKPSTTRVSLKKHEQMSISSTSLWSMQASKMNTGSSTKHLWSAHGQSLDEIKPVSDVQEAIAHSEETATKTDILWSAPEINTVKGIGLPQPENGAWIRYNNLGKGTSRSKSQKGNTLTIESQSLWSPETPQDDTQSRNPDLEESLMPISSSSDEPEEDENEKFPETVVMTMGFVELAVNHTPAISIEDLKNPKSEIVPVTTISLISNDSAPTSDAGSIQSSTPVAKLWVLPNDVTSLGDKEQEGGGVGLFKIQHGIRQLSESSHHKAAQPAAALQTRPTSRSVRRSLPLLESDTLWGAPTEQPFAHDWVTLSSVRPGTPPGPALSDSGSDSSFSETSSTYSNLTGESTVGSVRTGPTPAHVLSHSLAKARSVTNADWEAAIPKTKPAARPRDELLDSVPNWAAPLHTPPQDDSAESIREASTSVPDLDQQRPAAASSETTKEQSGPVPVTNTFRRTQTGGFDPARHHPVFNVYTLDTSVGECHPAAEGYIHTLVNRNPDLIQR</sequence>
<reference evidence="3" key="1">
    <citation type="submission" date="2023-06" db="EMBL/GenBank/DDBJ databases">
        <title>Conoideocrella luteorostrata (Hypocreales: Clavicipitaceae), a potential biocontrol fungus for elongate hemlock scale in United States Christmas tree production areas.</title>
        <authorList>
            <person name="Barrett H."/>
            <person name="Lovett B."/>
            <person name="Macias A.M."/>
            <person name="Stajich J.E."/>
            <person name="Kasson M.T."/>
        </authorList>
    </citation>
    <scope>NUCLEOTIDE SEQUENCE</scope>
    <source>
        <strain evidence="3">ARSEF 14590</strain>
    </source>
</reference>
<feature type="region of interest" description="Disordered" evidence="1">
    <location>
        <begin position="1154"/>
        <end position="1197"/>
    </location>
</feature>
<feature type="compositionally biased region" description="Polar residues" evidence="1">
    <location>
        <begin position="551"/>
        <end position="562"/>
    </location>
</feature>
<evidence type="ECO:0000256" key="1">
    <source>
        <dbReference type="SAM" id="MobiDB-lite"/>
    </source>
</evidence>
<feature type="compositionally biased region" description="Polar residues" evidence="1">
    <location>
        <begin position="507"/>
        <end position="524"/>
    </location>
</feature>
<feature type="region of interest" description="Disordered" evidence="1">
    <location>
        <begin position="429"/>
        <end position="562"/>
    </location>
</feature>
<feature type="compositionally biased region" description="Polar residues" evidence="1">
    <location>
        <begin position="429"/>
        <end position="440"/>
    </location>
</feature>
<keyword evidence="2" id="KW-0472">Membrane</keyword>
<feature type="compositionally biased region" description="Polar residues" evidence="1">
    <location>
        <begin position="1054"/>
        <end position="1065"/>
    </location>
</feature>
<feature type="compositionally biased region" description="Polar residues" evidence="1">
    <location>
        <begin position="288"/>
        <end position="305"/>
    </location>
</feature>
<feature type="compositionally biased region" description="Polar residues" evidence="1">
    <location>
        <begin position="1345"/>
        <end position="1357"/>
    </location>
</feature>
<organism evidence="3 4">
    <name type="scientific">Conoideocrella luteorostrata</name>
    <dbReference type="NCBI Taxonomy" id="1105319"/>
    <lineage>
        <taxon>Eukaryota</taxon>
        <taxon>Fungi</taxon>
        <taxon>Dikarya</taxon>
        <taxon>Ascomycota</taxon>
        <taxon>Pezizomycotina</taxon>
        <taxon>Sordariomycetes</taxon>
        <taxon>Hypocreomycetidae</taxon>
        <taxon>Hypocreales</taxon>
        <taxon>Clavicipitaceae</taxon>
        <taxon>Conoideocrella</taxon>
    </lineage>
</organism>
<feature type="region of interest" description="Disordered" evidence="1">
    <location>
        <begin position="1284"/>
        <end position="1303"/>
    </location>
</feature>
<feature type="compositionally biased region" description="Low complexity" evidence="1">
    <location>
        <begin position="578"/>
        <end position="594"/>
    </location>
</feature>
<feature type="transmembrane region" description="Helical" evidence="2">
    <location>
        <begin position="185"/>
        <end position="209"/>
    </location>
</feature>
<feature type="region of interest" description="Disordered" evidence="1">
    <location>
        <begin position="1729"/>
        <end position="1787"/>
    </location>
</feature>
<feature type="compositionally biased region" description="Polar residues" evidence="1">
    <location>
        <begin position="769"/>
        <end position="780"/>
    </location>
</feature>
<feature type="region of interest" description="Disordered" evidence="1">
    <location>
        <begin position="288"/>
        <end position="309"/>
    </location>
</feature>
<protein>
    <submittedName>
        <fullName evidence="3">Uncharacterized protein</fullName>
    </submittedName>
</protein>
<feature type="compositionally biased region" description="Basic residues" evidence="1">
    <location>
        <begin position="1382"/>
        <end position="1392"/>
    </location>
</feature>
<feature type="compositionally biased region" description="Polar residues" evidence="1">
    <location>
        <begin position="1967"/>
        <end position="1976"/>
    </location>
</feature>
<feature type="compositionally biased region" description="Polar residues" evidence="1">
    <location>
        <begin position="1315"/>
        <end position="1324"/>
    </location>
</feature>
<feature type="compositionally biased region" description="Polar residues" evidence="1">
    <location>
        <begin position="1154"/>
        <end position="1182"/>
    </location>
</feature>
<evidence type="ECO:0000256" key="2">
    <source>
        <dbReference type="SAM" id="Phobius"/>
    </source>
</evidence>
<feature type="transmembrane region" description="Helical" evidence="2">
    <location>
        <begin position="143"/>
        <end position="165"/>
    </location>
</feature>